<dbReference type="EMBL" id="NKHZ01000011">
    <property type="protein sequence ID" value="PNS21480.1"/>
    <property type="molecule type" value="Genomic_DNA"/>
</dbReference>
<sequence length="306" mass="31643">MTGSATPPEDLGAVAAQNSDVTPRPARPQLAAPLRVKTSDSSQNHQHSIDSVACGSEAHPAPAQPPALGPSSASPKAERLPSFRQLSKIADAAGEEISRPSAYPPPPPSVYPAPTAANQSPVLPHHPYPPATQLSPSQSYGYPVQTSPTSAQPDPFYPNSPPSATFSTSSTIYNPRRQSFPISAGPVPPPLNSMPTGSSSGESYTQTSSTGEGQTSTSQTTPVEPGGPVDAAGRPKYPAPPANMVSNVPPQLAPQIAPQLTASMSAPGPTSQGPWYCDYPGCTASPFPTQYLLKCVLSAESTVRHH</sequence>
<proteinExistence type="predicted"/>
<evidence type="ECO:0000313" key="3">
    <source>
        <dbReference type="Proteomes" id="UP000243797"/>
    </source>
</evidence>
<feature type="compositionally biased region" description="Polar residues" evidence="1">
    <location>
        <begin position="132"/>
        <end position="152"/>
    </location>
</feature>
<dbReference type="InParanoid" id="A0A2K1R2H5"/>
<feature type="compositionally biased region" description="Low complexity" evidence="1">
    <location>
        <begin position="162"/>
        <end position="171"/>
    </location>
</feature>
<dbReference type="AlphaFoldDB" id="A0A2K1R2H5"/>
<dbReference type="OrthoDB" id="3917135at2759"/>
<reference evidence="2 3" key="1">
    <citation type="submission" date="2017-06" db="EMBL/GenBank/DDBJ databases">
        <title>Draft genome sequence of a variant of Elsinoe murrayae.</title>
        <authorList>
            <person name="Cheng Q."/>
        </authorList>
    </citation>
    <scope>NUCLEOTIDE SEQUENCE [LARGE SCALE GENOMIC DNA]</scope>
    <source>
        <strain evidence="2 3">CQ-2017a</strain>
    </source>
</reference>
<accession>A0A2K1R2H5</accession>
<feature type="compositionally biased region" description="Pro residues" evidence="1">
    <location>
        <begin position="102"/>
        <end position="111"/>
    </location>
</feature>
<dbReference type="Proteomes" id="UP000243797">
    <property type="component" value="Unassembled WGS sequence"/>
</dbReference>
<keyword evidence="3" id="KW-1185">Reference proteome</keyword>
<feature type="compositionally biased region" description="Polar residues" evidence="1">
    <location>
        <begin position="172"/>
        <end position="181"/>
    </location>
</feature>
<name>A0A2K1R2H5_9PEZI</name>
<organism evidence="2 3">
    <name type="scientific">Sphaceloma murrayae</name>
    <dbReference type="NCBI Taxonomy" id="2082308"/>
    <lineage>
        <taxon>Eukaryota</taxon>
        <taxon>Fungi</taxon>
        <taxon>Dikarya</taxon>
        <taxon>Ascomycota</taxon>
        <taxon>Pezizomycotina</taxon>
        <taxon>Dothideomycetes</taxon>
        <taxon>Dothideomycetidae</taxon>
        <taxon>Myriangiales</taxon>
        <taxon>Elsinoaceae</taxon>
        <taxon>Sphaceloma</taxon>
    </lineage>
</organism>
<comment type="caution">
    <text evidence="2">The sequence shown here is derived from an EMBL/GenBank/DDBJ whole genome shotgun (WGS) entry which is preliminary data.</text>
</comment>
<gene>
    <name evidence="2" type="ORF">CAC42_1259</name>
</gene>
<evidence type="ECO:0000256" key="1">
    <source>
        <dbReference type="SAM" id="MobiDB-lite"/>
    </source>
</evidence>
<evidence type="ECO:0000313" key="2">
    <source>
        <dbReference type="EMBL" id="PNS21480.1"/>
    </source>
</evidence>
<feature type="compositionally biased region" description="Low complexity" evidence="1">
    <location>
        <begin position="196"/>
        <end position="221"/>
    </location>
</feature>
<protein>
    <submittedName>
        <fullName evidence="2">Uncharacterized protein</fullName>
    </submittedName>
</protein>
<feature type="region of interest" description="Disordered" evidence="1">
    <location>
        <begin position="1"/>
        <end position="250"/>
    </location>
</feature>
<feature type="compositionally biased region" description="Low complexity" evidence="1">
    <location>
        <begin position="23"/>
        <end position="35"/>
    </location>
</feature>
<dbReference type="STRING" id="2082308.A0A2K1R2H5"/>